<reference evidence="1" key="1">
    <citation type="submission" date="2019-10" db="EMBL/GenBank/DDBJ databases">
        <title>Nonomuraea sp. nov., isolated from Phyllanthus amarus.</title>
        <authorList>
            <person name="Klykleung N."/>
            <person name="Tanasupawat S."/>
        </authorList>
    </citation>
    <scope>NUCLEOTIDE SEQUENCE [LARGE SCALE GENOMIC DNA]</scope>
    <source>
        <strain evidence="1">3MP-10</strain>
    </source>
</reference>
<gene>
    <name evidence="1" type="ORF">FH607_010585</name>
</gene>
<evidence type="ECO:0008006" key="3">
    <source>
        <dbReference type="Google" id="ProtNLM"/>
    </source>
</evidence>
<protein>
    <recommendedName>
        <fullName evidence="3">AAA family ATPase</fullName>
    </recommendedName>
</protein>
<proteinExistence type="predicted"/>
<evidence type="ECO:0000313" key="1">
    <source>
        <dbReference type="EMBL" id="KAB8166281.1"/>
    </source>
</evidence>
<name>A0A5N6AC99_9ACTN</name>
<dbReference type="OrthoDB" id="8419617at2"/>
<evidence type="ECO:0000313" key="2">
    <source>
        <dbReference type="Proteomes" id="UP000314251"/>
    </source>
</evidence>
<sequence>MPVLHLVSGAPGSGKSTLLGQLPNDRFAAVDFDELLEPDGSLLGLDIASPSAEPLWPAYNRLWVRIIAMLPRAGGPVLVLCPLTPDEWATAAAGVAGLPETVWARLDCDDADRRERLAARGWDGDRIAEAIGDAHRLRRVIDREFTTSGRGPADVAADLARWVGDPEARTSAANRTSAR</sequence>
<dbReference type="InterPro" id="IPR027417">
    <property type="entry name" value="P-loop_NTPase"/>
</dbReference>
<dbReference type="SUPFAM" id="SSF52540">
    <property type="entry name" value="P-loop containing nucleoside triphosphate hydrolases"/>
    <property type="match status" value="1"/>
</dbReference>
<comment type="caution">
    <text evidence="1">The sequence shown here is derived from an EMBL/GenBank/DDBJ whole genome shotgun (WGS) entry which is preliminary data.</text>
</comment>
<dbReference type="EMBL" id="VDLY02000006">
    <property type="protein sequence ID" value="KAB8166281.1"/>
    <property type="molecule type" value="Genomic_DNA"/>
</dbReference>
<keyword evidence="2" id="KW-1185">Reference proteome</keyword>
<accession>A0A5N6AC99</accession>
<dbReference type="RefSeq" id="WP_139667405.1">
    <property type="nucleotide sequence ID" value="NZ_VDLY02000006.1"/>
</dbReference>
<dbReference type="Proteomes" id="UP000314251">
    <property type="component" value="Unassembled WGS sequence"/>
</dbReference>
<dbReference type="AlphaFoldDB" id="A0A5N6AC99"/>
<dbReference type="Gene3D" id="3.40.50.300">
    <property type="entry name" value="P-loop containing nucleotide triphosphate hydrolases"/>
    <property type="match status" value="1"/>
</dbReference>
<organism evidence="1 2">
    <name type="scientific">Streptomyces mimosae</name>
    <dbReference type="NCBI Taxonomy" id="2586635"/>
    <lineage>
        <taxon>Bacteria</taxon>
        <taxon>Bacillati</taxon>
        <taxon>Actinomycetota</taxon>
        <taxon>Actinomycetes</taxon>
        <taxon>Kitasatosporales</taxon>
        <taxon>Streptomycetaceae</taxon>
        <taxon>Streptomyces</taxon>
    </lineage>
</organism>